<gene>
    <name evidence="1" type="ORF">ISN26_04835</name>
</gene>
<sequence>MELLSDWRFVAAAAAASFIIGMSRGGFAGGIAFVGVLIMA</sequence>
<dbReference type="AlphaFoldDB" id="A0A930UD63"/>
<reference evidence="1" key="1">
    <citation type="submission" date="2020-10" db="EMBL/GenBank/DDBJ databases">
        <title>An improved Amphimedon queenslandica hologenome assembly reveals how three proteobacterial symbionts can extend the metabolic phenotypic of their marine sponge host.</title>
        <authorList>
            <person name="Degnan B."/>
            <person name="Degnan S."/>
            <person name="Xiang X."/>
        </authorList>
    </citation>
    <scope>NUCLEOTIDE SEQUENCE</scope>
    <source>
        <strain evidence="1">AqS2</strain>
    </source>
</reference>
<protein>
    <submittedName>
        <fullName evidence="1">Sulfite exporter TauE/SafE family protein</fullName>
    </submittedName>
</protein>
<proteinExistence type="predicted"/>
<evidence type="ECO:0000313" key="1">
    <source>
        <dbReference type="EMBL" id="MBF2735388.1"/>
    </source>
</evidence>
<dbReference type="EMBL" id="JADHEI010000033">
    <property type="protein sequence ID" value="MBF2735388.1"/>
    <property type="molecule type" value="Genomic_DNA"/>
</dbReference>
<keyword evidence="2" id="KW-1185">Reference proteome</keyword>
<dbReference type="Proteomes" id="UP000604381">
    <property type="component" value="Unassembled WGS sequence"/>
</dbReference>
<accession>A0A930UD63</accession>
<organism evidence="1 2">
    <name type="scientific">Candidatus Amphirhobacter heronislandensis</name>
    <dbReference type="NCBI Taxonomy" id="1732024"/>
    <lineage>
        <taxon>Bacteria</taxon>
        <taxon>Pseudomonadati</taxon>
        <taxon>Pseudomonadota</taxon>
        <taxon>Gammaproteobacteria</taxon>
        <taxon>Candidatus Tethybacterales</taxon>
        <taxon>Candidatus Tethybacteraceae</taxon>
        <taxon>Candidatus Amphirhobacter</taxon>
    </lineage>
</organism>
<evidence type="ECO:0000313" key="2">
    <source>
        <dbReference type="Proteomes" id="UP000604381"/>
    </source>
</evidence>
<comment type="caution">
    <text evidence="1">The sequence shown here is derived from an EMBL/GenBank/DDBJ whole genome shotgun (WGS) entry which is preliminary data.</text>
</comment>
<name>A0A930UD63_9GAMM</name>
<feature type="non-terminal residue" evidence="1">
    <location>
        <position position="40"/>
    </location>
</feature>